<dbReference type="AlphaFoldDB" id="A0A1J4QCV9"/>
<dbReference type="PANTHER" id="PTHR33973">
    <property type="entry name" value="OS07G0153300 PROTEIN"/>
    <property type="match status" value="1"/>
</dbReference>
<accession>A0A1J4QCV9</accession>
<reference evidence="1 2" key="1">
    <citation type="submission" date="2016-07" db="EMBL/GenBank/DDBJ databases">
        <title>Draft Genome Sequence of Oceanisphaera psychrotolerans, isolated from coastal sediment samples.</title>
        <authorList>
            <person name="Zhuo S."/>
            <person name="Ruan Z."/>
        </authorList>
    </citation>
    <scope>NUCLEOTIDE SEQUENCE [LARGE SCALE GENOMIC DNA]</scope>
    <source>
        <strain evidence="1 2">LAM-WHM-ZC</strain>
    </source>
</reference>
<sequence>MCPFRGEPMSYSAIYQGQVRHRRYVPREHGFSYGLYMLALDLDELEQLAARSRLFACERFAPLSFCRRDYLGDPALPLKTAVLDEVGRLGGDTGGLDRVLMLGQVRCFGLYFSPINVFFCYRGEQARYALMEVHNTPWNERHCYLVNLEQATPTDKAFHVSPFMGMNMRYHWRIKPPARRALVHIENRDPALLFDATLSLQRHPFDRTVLKAALLQWPMMTLTIVRGIYWQALRLFLKRVPYHSHP</sequence>
<organism evidence="1 2">
    <name type="scientific">Oceanisphaera psychrotolerans</name>
    <dbReference type="NCBI Taxonomy" id="1414654"/>
    <lineage>
        <taxon>Bacteria</taxon>
        <taxon>Pseudomonadati</taxon>
        <taxon>Pseudomonadota</taxon>
        <taxon>Gammaproteobacteria</taxon>
        <taxon>Aeromonadales</taxon>
        <taxon>Aeromonadaceae</taxon>
        <taxon>Oceanisphaera</taxon>
    </lineage>
</organism>
<name>A0A1J4QCV9_9GAMM</name>
<keyword evidence="2" id="KW-1185">Reference proteome</keyword>
<dbReference type="PANTHER" id="PTHR33973:SF4">
    <property type="entry name" value="OS07G0153300 PROTEIN"/>
    <property type="match status" value="1"/>
</dbReference>
<comment type="caution">
    <text evidence="1">The sequence shown here is derived from an EMBL/GenBank/DDBJ whole genome shotgun (WGS) entry which is preliminary data.</text>
</comment>
<dbReference type="Proteomes" id="UP000243073">
    <property type="component" value="Unassembled WGS sequence"/>
</dbReference>
<gene>
    <name evidence="1" type="ORF">BFR47_15580</name>
</gene>
<dbReference type="STRING" id="1414654.BFR47_15580"/>
<dbReference type="Pfam" id="PF07103">
    <property type="entry name" value="DUF1365"/>
    <property type="match status" value="1"/>
</dbReference>
<evidence type="ECO:0000313" key="2">
    <source>
        <dbReference type="Proteomes" id="UP000243073"/>
    </source>
</evidence>
<dbReference type="InterPro" id="IPR010775">
    <property type="entry name" value="DUF1365"/>
</dbReference>
<protein>
    <submittedName>
        <fullName evidence="1">Chromosome partitioning protein ParA</fullName>
    </submittedName>
</protein>
<proteinExistence type="predicted"/>
<dbReference type="EMBL" id="MDKE01000028">
    <property type="protein sequence ID" value="OIN08170.1"/>
    <property type="molecule type" value="Genomic_DNA"/>
</dbReference>
<evidence type="ECO:0000313" key="1">
    <source>
        <dbReference type="EMBL" id="OIN08170.1"/>
    </source>
</evidence>